<dbReference type="Proteomes" id="UP000451471">
    <property type="component" value="Unassembled WGS sequence"/>
</dbReference>
<protein>
    <submittedName>
        <fullName evidence="1">Uncharacterized protein</fullName>
    </submittedName>
</protein>
<comment type="caution">
    <text evidence="1">The sequence shown here is derived from an EMBL/GenBank/DDBJ whole genome shotgun (WGS) entry which is preliminary data.</text>
</comment>
<sequence>MNQQKLDQVLGSLMEAWATRDVAADQCRFCNDRLDAPTDDPSERFCDDDCQIGWETVMDARIALGKRDMDQRGYD</sequence>
<accession>A0A6B0GLG3</accession>
<evidence type="ECO:0000313" key="2">
    <source>
        <dbReference type="Proteomes" id="UP000451471"/>
    </source>
</evidence>
<proteinExistence type="predicted"/>
<keyword evidence="2" id="KW-1185">Reference proteome</keyword>
<organism evidence="1 2">
    <name type="scientific">Halomarina oriensis</name>
    <dbReference type="NCBI Taxonomy" id="671145"/>
    <lineage>
        <taxon>Archaea</taxon>
        <taxon>Methanobacteriati</taxon>
        <taxon>Methanobacteriota</taxon>
        <taxon>Stenosarchaea group</taxon>
        <taxon>Halobacteria</taxon>
        <taxon>Halobacteriales</taxon>
        <taxon>Natronomonadaceae</taxon>
        <taxon>Halomarina</taxon>
    </lineage>
</organism>
<dbReference type="EMBL" id="WSZK01000001">
    <property type="protein sequence ID" value="MWG32955.1"/>
    <property type="molecule type" value="Genomic_DNA"/>
</dbReference>
<name>A0A6B0GLG3_9EURY</name>
<reference evidence="1 2" key="1">
    <citation type="submission" date="2019-12" db="EMBL/GenBank/DDBJ databases">
        <title>Halocatena pleomorpha gen. nov. sp. nov., an extremely halophilic archaeon of family Halobacteriaceae isolated from saltpan soil.</title>
        <authorList>
            <person name="Pal Y."/>
            <person name="Verma A."/>
            <person name="Krishnamurthi S."/>
            <person name="Kumar P."/>
        </authorList>
    </citation>
    <scope>NUCLEOTIDE SEQUENCE [LARGE SCALE GENOMIC DNA]</scope>
    <source>
        <strain evidence="1 2">JCM 16495</strain>
    </source>
</reference>
<dbReference type="AlphaFoldDB" id="A0A6B0GLG3"/>
<dbReference type="RefSeq" id="WP_158202683.1">
    <property type="nucleotide sequence ID" value="NZ_WSZK01000001.1"/>
</dbReference>
<gene>
    <name evidence="1" type="ORF">GQS65_00345</name>
</gene>
<evidence type="ECO:0000313" key="1">
    <source>
        <dbReference type="EMBL" id="MWG32955.1"/>
    </source>
</evidence>